<comment type="caution">
    <text evidence="3">The sequence shown here is derived from an EMBL/GenBank/DDBJ whole genome shotgun (WGS) entry which is preliminary data.</text>
</comment>
<dbReference type="Gene3D" id="3.40.30.10">
    <property type="entry name" value="Glutaredoxin"/>
    <property type="match status" value="1"/>
</dbReference>
<keyword evidence="1" id="KW-1133">Transmembrane helix</keyword>
<name>A0A1G2ENQ1_9BACT</name>
<feature type="transmembrane region" description="Helical" evidence="1">
    <location>
        <begin position="220"/>
        <end position="241"/>
    </location>
</feature>
<evidence type="ECO:0000313" key="3">
    <source>
        <dbReference type="EMBL" id="OGZ27399.1"/>
    </source>
</evidence>
<dbReference type="STRING" id="1801677.A2365_02910"/>
<feature type="transmembrane region" description="Helical" evidence="1">
    <location>
        <begin position="353"/>
        <end position="374"/>
    </location>
</feature>
<evidence type="ECO:0000256" key="1">
    <source>
        <dbReference type="SAM" id="Phobius"/>
    </source>
</evidence>
<keyword evidence="2" id="KW-0732">Signal</keyword>
<accession>A0A1G2ENQ1</accession>
<dbReference type="EMBL" id="MHMM01000006">
    <property type="protein sequence ID" value="OGZ27399.1"/>
    <property type="molecule type" value="Genomic_DNA"/>
</dbReference>
<evidence type="ECO:0000313" key="4">
    <source>
        <dbReference type="Proteomes" id="UP000177740"/>
    </source>
</evidence>
<feature type="signal peptide" evidence="2">
    <location>
        <begin position="1"/>
        <end position="19"/>
    </location>
</feature>
<reference evidence="3 4" key="1">
    <citation type="journal article" date="2016" name="Nat. Commun.">
        <title>Thousands of microbial genomes shed light on interconnected biogeochemical processes in an aquifer system.</title>
        <authorList>
            <person name="Anantharaman K."/>
            <person name="Brown C.T."/>
            <person name="Hug L.A."/>
            <person name="Sharon I."/>
            <person name="Castelle C.J."/>
            <person name="Probst A.J."/>
            <person name="Thomas B.C."/>
            <person name="Singh A."/>
            <person name="Wilkins M.J."/>
            <person name="Karaoz U."/>
            <person name="Brodie E.L."/>
            <person name="Williams K.H."/>
            <person name="Hubbard S.S."/>
            <person name="Banfield J.F."/>
        </authorList>
    </citation>
    <scope>NUCLEOTIDE SEQUENCE [LARGE SCALE GENOMIC DNA]</scope>
</reference>
<feature type="transmembrane region" description="Helical" evidence="1">
    <location>
        <begin position="150"/>
        <end position="178"/>
    </location>
</feature>
<proteinExistence type="predicted"/>
<dbReference type="Proteomes" id="UP000177740">
    <property type="component" value="Unassembled WGS sequence"/>
</dbReference>
<sequence length="377" mass="42276">MKKILFCFLLFFLPLFVFAKEATIDFFYSPTCPHCAEEKKFLDQLEKDYPDLVINRYSVAESENIGKLKQYYHDYNVPEYYHGMVPATFTKARYFVGFDGQVAKDIKSCLDDICYKDGVSGDKTTAIDMEGNVRIPFLGTINTKNYSLPLLAVILGSLDGFNVCSLGALVLILGLVLAFKSRKRVLLFGGLFIFTTALIYGLLIVAWYKIFALFVPYMKLMQFLVGVLGIIGGAYFLNAFLKFRKHGPACEVSKIGLISKITLRFQNLFKESGSIVFLLALVLLFAGIITIIEFPCSAVVPVAFAGVLAQAGLSTFQYIAYISIFVLFYMLDEIIVFLIAFFSMKIWLASSKVVTWAALAEAVILFILGAYYLFNLI</sequence>
<organism evidence="3 4">
    <name type="scientific">Candidatus Nealsonbacteria bacterium RIFOXYB1_FULL_40_15</name>
    <dbReference type="NCBI Taxonomy" id="1801677"/>
    <lineage>
        <taxon>Bacteria</taxon>
        <taxon>Candidatus Nealsoniibacteriota</taxon>
    </lineage>
</organism>
<feature type="transmembrane region" description="Helical" evidence="1">
    <location>
        <begin position="318"/>
        <end position="341"/>
    </location>
</feature>
<keyword evidence="1" id="KW-0472">Membrane</keyword>
<keyword evidence="1" id="KW-0812">Transmembrane</keyword>
<dbReference type="InterPro" id="IPR036249">
    <property type="entry name" value="Thioredoxin-like_sf"/>
</dbReference>
<feature type="transmembrane region" description="Helical" evidence="1">
    <location>
        <begin position="185"/>
        <end position="208"/>
    </location>
</feature>
<feature type="chain" id="PRO_5009582753" description="Thioredoxin domain-containing protein" evidence="2">
    <location>
        <begin position="20"/>
        <end position="377"/>
    </location>
</feature>
<dbReference type="SUPFAM" id="SSF52833">
    <property type="entry name" value="Thioredoxin-like"/>
    <property type="match status" value="1"/>
</dbReference>
<dbReference type="CDD" id="cd01659">
    <property type="entry name" value="TRX_superfamily"/>
    <property type="match status" value="1"/>
</dbReference>
<protein>
    <recommendedName>
        <fullName evidence="5">Thioredoxin domain-containing protein</fullName>
    </recommendedName>
</protein>
<evidence type="ECO:0008006" key="5">
    <source>
        <dbReference type="Google" id="ProtNLM"/>
    </source>
</evidence>
<dbReference type="AlphaFoldDB" id="A0A1G2ENQ1"/>
<feature type="transmembrane region" description="Helical" evidence="1">
    <location>
        <begin position="275"/>
        <end position="306"/>
    </location>
</feature>
<evidence type="ECO:0000256" key="2">
    <source>
        <dbReference type="SAM" id="SignalP"/>
    </source>
</evidence>
<gene>
    <name evidence="3" type="ORF">A2365_02910</name>
</gene>